<dbReference type="EMBL" id="JAYKXN010000002">
    <property type="protein sequence ID" value="KAK7310423.1"/>
    <property type="molecule type" value="Genomic_DNA"/>
</dbReference>
<comment type="caution">
    <text evidence="1">The sequence shown here is derived from an EMBL/GenBank/DDBJ whole genome shotgun (WGS) entry which is preliminary data.</text>
</comment>
<reference evidence="1 2" key="1">
    <citation type="submission" date="2024-01" db="EMBL/GenBank/DDBJ databases">
        <title>The genomes of 5 underutilized Papilionoideae crops provide insights into root nodulation and disease resistance.</title>
        <authorList>
            <person name="Yuan L."/>
        </authorList>
    </citation>
    <scope>NUCLEOTIDE SEQUENCE [LARGE SCALE GENOMIC DNA]</scope>
    <source>
        <strain evidence="1">LY-2023</strain>
        <tissue evidence="1">Leaf</tissue>
    </source>
</reference>
<dbReference type="AlphaFoldDB" id="A0AAN9K5X1"/>
<name>A0AAN9K5X1_CLITE</name>
<accession>A0AAN9K5X1</accession>
<organism evidence="1 2">
    <name type="scientific">Clitoria ternatea</name>
    <name type="common">Butterfly pea</name>
    <dbReference type="NCBI Taxonomy" id="43366"/>
    <lineage>
        <taxon>Eukaryota</taxon>
        <taxon>Viridiplantae</taxon>
        <taxon>Streptophyta</taxon>
        <taxon>Embryophyta</taxon>
        <taxon>Tracheophyta</taxon>
        <taxon>Spermatophyta</taxon>
        <taxon>Magnoliopsida</taxon>
        <taxon>eudicotyledons</taxon>
        <taxon>Gunneridae</taxon>
        <taxon>Pentapetalae</taxon>
        <taxon>rosids</taxon>
        <taxon>fabids</taxon>
        <taxon>Fabales</taxon>
        <taxon>Fabaceae</taxon>
        <taxon>Papilionoideae</taxon>
        <taxon>50 kb inversion clade</taxon>
        <taxon>NPAAA clade</taxon>
        <taxon>indigoferoid/millettioid clade</taxon>
        <taxon>Phaseoleae</taxon>
        <taxon>Clitoria</taxon>
    </lineage>
</organism>
<proteinExistence type="predicted"/>
<keyword evidence="2" id="KW-1185">Reference proteome</keyword>
<gene>
    <name evidence="1" type="ORF">RJT34_07940</name>
</gene>
<evidence type="ECO:0000313" key="2">
    <source>
        <dbReference type="Proteomes" id="UP001359559"/>
    </source>
</evidence>
<evidence type="ECO:0000313" key="1">
    <source>
        <dbReference type="EMBL" id="KAK7310423.1"/>
    </source>
</evidence>
<protein>
    <submittedName>
        <fullName evidence="1">Uncharacterized protein</fullName>
    </submittedName>
</protein>
<sequence>MKQLRTEDQKLLLNINANRIKNKDSCVVSHAFTSKKEGFHSQEYKPKEGFRSQVKFEQRKNESNYYYFGKHMPAHNTATYITDTGEVREIRWLPPPIPR</sequence>
<dbReference type="Proteomes" id="UP001359559">
    <property type="component" value="Unassembled WGS sequence"/>
</dbReference>